<dbReference type="PRINTS" id="PR00481">
    <property type="entry name" value="LAMNOPPTDASE"/>
</dbReference>
<feature type="non-terminal residue" evidence="5">
    <location>
        <position position="1"/>
    </location>
</feature>
<dbReference type="GO" id="GO:0006508">
    <property type="term" value="P:proteolysis"/>
    <property type="evidence" value="ECO:0007669"/>
    <property type="project" value="UniProtKB-KW"/>
</dbReference>
<dbReference type="OrthoDB" id="412814at2759"/>
<dbReference type="InterPro" id="IPR000819">
    <property type="entry name" value="Peptidase_M17_C"/>
</dbReference>
<evidence type="ECO:0000256" key="3">
    <source>
        <dbReference type="ARBA" id="ARBA00022670"/>
    </source>
</evidence>
<comment type="similarity">
    <text evidence="1">Belongs to the peptidase M17 family.</text>
</comment>
<dbReference type="Gene3D" id="3.40.630.10">
    <property type="entry name" value="Zn peptidases"/>
    <property type="match status" value="1"/>
</dbReference>
<dbReference type="Proteomes" id="UP000749559">
    <property type="component" value="Unassembled WGS sequence"/>
</dbReference>
<keyword evidence="6" id="KW-1185">Reference proteome</keyword>
<dbReference type="InterPro" id="IPR041417">
    <property type="entry name" value="NPEPL1_N"/>
</dbReference>
<dbReference type="PANTHER" id="PTHR11963">
    <property type="entry name" value="LEUCINE AMINOPEPTIDASE-RELATED"/>
    <property type="match status" value="1"/>
</dbReference>
<evidence type="ECO:0000313" key="6">
    <source>
        <dbReference type="Proteomes" id="UP000749559"/>
    </source>
</evidence>
<gene>
    <name evidence="5" type="ORF">OFUS_LOCUS6099</name>
</gene>
<dbReference type="InterPro" id="IPR011356">
    <property type="entry name" value="Leucine_aapep/pepB"/>
</dbReference>
<evidence type="ECO:0000256" key="1">
    <source>
        <dbReference type="ARBA" id="ARBA00009528"/>
    </source>
</evidence>
<sequence>MANTKIAFSASLTTSDPNVRPVVIIGQVKHLLKVPFEKVKCKLQPRVTEEVYNAAALNLQPSPTDTCSLWLSNATLAALPTKASRHNTPSRGHSISRIVKSCASGGDEFFLIVCERANAFASACAVARAFPLYSRKSGVGLTKRTVTVEFIFVGENSEDPLSDKDLQCMTDTAYAIRLAAKIVDIPCSEMHTDAFIQEITTVGKELGISPKIVQGEDLDKQGFGGLYGVGKCAVHKPALAVLSHTPEGASRTIAWVGKGIVYDTGGLSIKGKTAMPGMKRDCGGAAAILGAFYSAVKQGFTDNL</sequence>
<dbReference type="Gene3D" id="3.40.50.10590">
    <property type="entry name" value="Zn-dependent exopeptidases"/>
    <property type="match status" value="1"/>
</dbReference>
<evidence type="ECO:0000256" key="4">
    <source>
        <dbReference type="ARBA" id="ARBA00022801"/>
    </source>
</evidence>
<dbReference type="AlphaFoldDB" id="A0A8J1XTC7"/>
<dbReference type="GO" id="GO:0005737">
    <property type="term" value="C:cytoplasm"/>
    <property type="evidence" value="ECO:0007669"/>
    <property type="project" value="InterPro"/>
</dbReference>
<proteinExistence type="inferred from homology"/>
<organism evidence="5 6">
    <name type="scientific">Owenia fusiformis</name>
    <name type="common">Polychaete worm</name>
    <dbReference type="NCBI Taxonomy" id="6347"/>
    <lineage>
        <taxon>Eukaryota</taxon>
        <taxon>Metazoa</taxon>
        <taxon>Spiralia</taxon>
        <taxon>Lophotrochozoa</taxon>
        <taxon>Annelida</taxon>
        <taxon>Polychaeta</taxon>
        <taxon>Sedentaria</taxon>
        <taxon>Canalipalpata</taxon>
        <taxon>Sabellida</taxon>
        <taxon>Oweniida</taxon>
        <taxon>Oweniidae</taxon>
        <taxon>Owenia</taxon>
    </lineage>
</organism>
<keyword evidence="2" id="KW-0031">Aminopeptidase</keyword>
<name>A0A8J1XTC7_OWEFU</name>
<dbReference type="SUPFAM" id="SSF53187">
    <property type="entry name" value="Zn-dependent exopeptidases"/>
    <property type="match status" value="1"/>
</dbReference>
<evidence type="ECO:0000256" key="2">
    <source>
        <dbReference type="ARBA" id="ARBA00022438"/>
    </source>
</evidence>
<protein>
    <submittedName>
        <fullName evidence="5">Uncharacterized protein</fullName>
    </submittedName>
</protein>
<dbReference type="Pfam" id="PF18295">
    <property type="entry name" value="Pdase_M17_N2"/>
    <property type="match status" value="1"/>
</dbReference>
<dbReference type="Pfam" id="PF00883">
    <property type="entry name" value="Peptidase_M17"/>
    <property type="match status" value="1"/>
</dbReference>
<comment type="caution">
    <text evidence="5">The sequence shown here is derived from an EMBL/GenBank/DDBJ whole genome shotgun (WGS) entry which is preliminary data.</text>
</comment>
<dbReference type="EMBL" id="CAIIXF020000003">
    <property type="protein sequence ID" value="CAH1779272.1"/>
    <property type="molecule type" value="Genomic_DNA"/>
</dbReference>
<keyword evidence="3" id="KW-0645">Protease</keyword>
<keyword evidence="4" id="KW-0378">Hydrolase</keyword>
<dbReference type="PANTHER" id="PTHR11963:SF4">
    <property type="entry name" value="AMINOPEPTIDASE NPEPL1-RELATED"/>
    <property type="match status" value="1"/>
</dbReference>
<evidence type="ECO:0000313" key="5">
    <source>
        <dbReference type="EMBL" id="CAH1779272.1"/>
    </source>
</evidence>
<dbReference type="GO" id="GO:0070006">
    <property type="term" value="F:metalloaminopeptidase activity"/>
    <property type="evidence" value="ECO:0007669"/>
    <property type="project" value="InterPro"/>
</dbReference>
<accession>A0A8J1XTC7</accession>
<reference evidence="5" key="1">
    <citation type="submission" date="2022-03" db="EMBL/GenBank/DDBJ databases">
        <authorList>
            <person name="Martin C."/>
        </authorList>
    </citation>
    <scope>NUCLEOTIDE SEQUENCE</scope>
</reference>
<dbReference type="GO" id="GO:0030145">
    <property type="term" value="F:manganese ion binding"/>
    <property type="evidence" value="ECO:0007669"/>
    <property type="project" value="InterPro"/>
</dbReference>